<comment type="subcellular location">
    <subcellularLocation>
        <location evidence="1">Membrane</location>
        <topology evidence="1">Multi-pass membrane protein</topology>
    </subcellularLocation>
</comment>
<dbReference type="Gene3D" id="2.60.470.10">
    <property type="entry name" value="Acid-sensing ion channels like domains"/>
    <property type="match status" value="1"/>
</dbReference>
<accession>A0A194PM81</accession>
<evidence type="ECO:0000256" key="7">
    <source>
        <dbReference type="ARBA" id="ARBA00023053"/>
    </source>
</evidence>
<comment type="similarity">
    <text evidence="2 12">Belongs to the amiloride-sensitive sodium channel (TC 1.A.6) family.</text>
</comment>
<evidence type="ECO:0000256" key="3">
    <source>
        <dbReference type="ARBA" id="ARBA00022448"/>
    </source>
</evidence>
<evidence type="ECO:0000256" key="4">
    <source>
        <dbReference type="ARBA" id="ARBA00022461"/>
    </source>
</evidence>
<dbReference type="EMBL" id="KQ459599">
    <property type="protein sequence ID" value="KPI94432.1"/>
    <property type="molecule type" value="Genomic_DNA"/>
</dbReference>
<keyword evidence="9 13" id="KW-0472">Membrane</keyword>
<dbReference type="STRING" id="66420.A0A194PM81"/>
<sequence>MTKTSCKSLVKDYCTSCTFAGVHFIADNTRHWSERFLWLILVILSWYGSALLIIAAWDAFITNPISFGVETTYTDWDTKLPAVAICEANNKLMIYNVSDTIWTPNHLLDLEDALKDVAYFRGSCYRLIDVCYKNNNPDPFCQTSNYSYYAKLVRSGCGQTLTNCSYNDQDFDCCQYFQPIDTDMGTCYIMNSIQTKKPNPYKMVVNMKQKRGVLKFDVLLPSMIYTLGEDEVPTITSSKYSTLKIKLGHSYRRQLTVRNIENDPLVVETKPEQRACRLHSENDGPYPLYSYSACTVLCRKRAQQRICHCNDHFMLATRVSEHCNITGMLCLHTHESELTILKPQWALHRRGMTCHCLPSCDETEITIIKDVVSSHKSKEKKANIEIVLAYLPTERFKRNVVRSRLDLVVSVGGTTGLFVGASLLSFVELIFYFTVRFAGNFWIVKNKSKNGIEQMNAININRNLETTQTGRRAIRFEKTFFQQTRPQNLM</sequence>
<keyword evidence="6 13" id="KW-1133">Transmembrane helix</keyword>
<dbReference type="GO" id="GO:0005886">
    <property type="term" value="C:plasma membrane"/>
    <property type="evidence" value="ECO:0007669"/>
    <property type="project" value="TreeGrafter"/>
</dbReference>
<evidence type="ECO:0000256" key="12">
    <source>
        <dbReference type="RuleBase" id="RU000679"/>
    </source>
</evidence>
<protein>
    <submittedName>
        <fullName evidence="14">Sodium channel protein Nach</fullName>
    </submittedName>
</protein>
<evidence type="ECO:0000256" key="2">
    <source>
        <dbReference type="ARBA" id="ARBA00007193"/>
    </source>
</evidence>
<gene>
    <name evidence="14" type="ORF">RR46_04500</name>
</gene>
<keyword evidence="3 12" id="KW-0813">Transport</keyword>
<keyword evidence="10 12" id="KW-0739">Sodium transport</keyword>
<evidence type="ECO:0000256" key="8">
    <source>
        <dbReference type="ARBA" id="ARBA00023065"/>
    </source>
</evidence>
<dbReference type="Pfam" id="PF00858">
    <property type="entry name" value="ASC"/>
    <property type="match status" value="1"/>
</dbReference>
<evidence type="ECO:0000256" key="6">
    <source>
        <dbReference type="ARBA" id="ARBA00022989"/>
    </source>
</evidence>
<dbReference type="PANTHER" id="PTHR11690">
    <property type="entry name" value="AMILORIDE-SENSITIVE SODIUM CHANNEL-RELATED"/>
    <property type="match status" value="1"/>
</dbReference>
<keyword evidence="8 12" id="KW-0406">Ion transport</keyword>
<dbReference type="FunFam" id="1.10.287.770:FF:000012">
    <property type="entry name" value="Pickpocket 10"/>
    <property type="match status" value="1"/>
</dbReference>
<evidence type="ECO:0000313" key="15">
    <source>
        <dbReference type="Proteomes" id="UP000053268"/>
    </source>
</evidence>
<keyword evidence="7" id="KW-0915">Sodium</keyword>
<evidence type="ECO:0000256" key="10">
    <source>
        <dbReference type="ARBA" id="ARBA00023201"/>
    </source>
</evidence>
<keyword evidence="11 12" id="KW-0407">Ion channel</keyword>
<dbReference type="PRINTS" id="PR01078">
    <property type="entry name" value="AMINACHANNEL"/>
</dbReference>
<dbReference type="PANTHER" id="PTHR11690:SF175">
    <property type="entry name" value="PICKPOCKET 13-RELATED"/>
    <property type="match status" value="1"/>
</dbReference>
<proteinExistence type="inferred from homology"/>
<evidence type="ECO:0000256" key="5">
    <source>
        <dbReference type="ARBA" id="ARBA00022692"/>
    </source>
</evidence>
<dbReference type="GO" id="GO:0015280">
    <property type="term" value="F:ligand-gated sodium channel activity"/>
    <property type="evidence" value="ECO:0007669"/>
    <property type="project" value="TreeGrafter"/>
</dbReference>
<reference evidence="14 15" key="1">
    <citation type="journal article" date="2015" name="Nat. Commun.">
        <title>Outbred genome sequencing and CRISPR/Cas9 gene editing in butterflies.</title>
        <authorList>
            <person name="Li X."/>
            <person name="Fan D."/>
            <person name="Zhang W."/>
            <person name="Liu G."/>
            <person name="Zhang L."/>
            <person name="Zhao L."/>
            <person name="Fang X."/>
            <person name="Chen L."/>
            <person name="Dong Y."/>
            <person name="Chen Y."/>
            <person name="Ding Y."/>
            <person name="Zhao R."/>
            <person name="Feng M."/>
            <person name="Zhu Y."/>
            <person name="Feng Y."/>
            <person name="Jiang X."/>
            <person name="Zhu D."/>
            <person name="Xiang H."/>
            <person name="Feng X."/>
            <person name="Li S."/>
            <person name="Wang J."/>
            <person name="Zhang G."/>
            <person name="Kronforst M.R."/>
            <person name="Wang W."/>
        </authorList>
    </citation>
    <scope>NUCLEOTIDE SEQUENCE [LARGE SCALE GENOMIC DNA]</scope>
    <source>
        <strain evidence="14">Ya'a_city_454_Px</strain>
        <tissue evidence="14">Whole body</tissue>
    </source>
</reference>
<dbReference type="Gene3D" id="1.10.287.770">
    <property type="entry name" value="YojJ-like"/>
    <property type="match status" value="1"/>
</dbReference>
<name>A0A194PM81_PAPXU</name>
<evidence type="ECO:0000256" key="1">
    <source>
        <dbReference type="ARBA" id="ARBA00004141"/>
    </source>
</evidence>
<dbReference type="AlphaFoldDB" id="A0A194PM81"/>
<keyword evidence="4 12" id="KW-0894">Sodium channel</keyword>
<organism evidence="14 15">
    <name type="scientific">Papilio xuthus</name>
    <name type="common">Asian swallowtail butterfly</name>
    <dbReference type="NCBI Taxonomy" id="66420"/>
    <lineage>
        <taxon>Eukaryota</taxon>
        <taxon>Metazoa</taxon>
        <taxon>Ecdysozoa</taxon>
        <taxon>Arthropoda</taxon>
        <taxon>Hexapoda</taxon>
        <taxon>Insecta</taxon>
        <taxon>Pterygota</taxon>
        <taxon>Neoptera</taxon>
        <taxon>Endopterygota</taxon>
        <taxon>Lepidoptera</taxon>
        <taxon>Glossata</taxon>
        <taxon>Ditrysia</taxon>
        <taxon>Papilionoidea</taxon>
        <taxon>Papilionidae</taxon>
        <taxon>Papilioninae</taxon>
        <taxon>Papilio</taxon>
    </lineage>
</organism>
<evidence type="ECO:0000256" key="11">
    <source>
        <dbReference type="ARBA" id="ARBA00023303"/>
    </source>
</evidence>
<feature type="transmembrane region" description="Helical" evidence="13">
    <location>
        <begin position="407"/>
        <end position="435"/>
    </location>
</feature>
<evidence type="ECO:0000313" key="14">
    <source>
        <dbReference type="EMBL" id="KPI94432.1"/>
    </source>
</evidence>
<keyword evidence="15" id="KW-1185">Reference proteome</keyword>
<feature type="transmembrane region" description="Helical" evidence="13">
    <location>
        <begin position="36"/>
        <end position="57"/>
    </location>
</feature>
<evidence type="ECO:0000256" key="9">
    <source>
        <dbReference type="ARBA" id="ARBA00023136"/>
    </source>
</evidence>
<evidence type="ECO:0000256" key="13">
    <source>
        <dbReference type="SAM" id="Phobius"/>
    </source>
</evidence>
<keyword evidence="5 12" id="KW-0812">Transmembrane</keyword>
<dbReference type="InterPro" id="IPR001873">
    <property type="entry name" value="ENaC"/>
</dbReference>
<dbReference type="Proteomes" id="UP000053268">
    <property type="component" value="Unassembled WGS sequence"/>
</dbReference>